<dbReference type="KEGG" id="gax:Pan161_32900"/>
<keyword evidence="2" id="KW-1185">Reference proteome</keyword>
<dbReference type="Proteomes" id="UP000316855">
    <property type="component" value="Chromosome"/>
</dbReference>
<protein>
    <submittedName>
        <fullName evidence="1">Uncharacterized protein</fullName>
    </submittedName>
</protein>
<dbReference type="AlphaFoldDB" id="A0A517VF34"/>
<evidence type="ECO:0000313" key="2">
    <source>
        <dbReference type="Proteomes" id="UP000316855"/>
    </source>
</evidence>
<sequence>MTTIIICDSFESSHADVVAQFDEFRKTVEQVERIARELLKALLKFRPPVKADWPRLIPKSPRAGRYGRSTNAPVYQICGRWPSGYRKRKTR</sequence>
<dbReference type="EMBL" id="CP036343">
    <property type="protein sequence ID" value="QDT91628.1"/>
    <property type="molecule type" value="Genomic_DNA"/>
</dbReference>
<gene>
    <name evidence="1" type="ORF">Pan161_32900</name>
</gene>
<reference evidence="1 2" key="1">
    <citation type="submission" date="2019-02" db="EMBL/GenBank/DDBJ databases">
        <title>Deep-cultivation of Planctomycetes and their phenomic and genomic characterization uncovers novel biology.</title>
        <authorList>
            <person name="Wiegand S."/>
            <person name="Jogler M."/>
            <person name="Boedeker C."/>
            <person name="Pinto D."/>
            <person name="Vollmers J."/>
            <person name="Rivas-Marin E."/>
            <person name="Kohn T."/>
            <person name="Peeters S.H."/>
            <person name="Heuer A."/>
            <person name="Rast P."/>
            <person name="Oberbeckmann S."/>
            <person name="Bunk B."/>
            <person name="Jeske O."/>
            <person name="Meyerdierks A."/>
            <person name="Storesund J.E."/>
            <person name="Kallscheuer N."/>
            <person name="Luecker S."/>
            <person name="Lage O.M."/>
            <person name="Pohl T."/>
            <person name="Merkel B.J."/>
            <person name="Hornburger P."/>
            <person name="Mueller R.-W."/>
            <person name="Bruemmer F."/>
            <person name="Labrenz M."/>
            <person name="Spormann A.M."/>
            <person name="Op den Camp H."/>
            <person name="Overmann J."/>
            <person name="Amann R."/>
            <person name="Jetten M.S.M."/>
            <person name="Mascher T."/>
            <person name="Medema M.H."/>
            <person name="Devos D.P."/>
            <person name="Kaster A.-K."/>
            <person name="Ovreas L."/>
            <person name="Rohde M."/>
            <person name="Galperin M.Y."/>
            <person name="Jogler C."/>
        </authorList>
    </citation>
    <scope>NUCLEOTIDE SEQUENCE [LARGE SCALE GENOMIC DNA]</scope>
    <source>
        <strain evidence="1 2">Pan161</strain>
    </source>
</reference>
<evidence type="ECO:0000313" key="1">
    <source>
        <dbReference type="EMBL" id="QDT91628.1"/>
    </source>
</evidence>
<organism evidence="1 2">
    <name type="scientific">Gimesia algae</name>
    <dbReference type="NCBI Taxonomy" id="2527971"/>
    <lineage>
        <taxon>Bacteria</taxon>
        <taxon>Pseudomonadati</taxon>
        <taxon>Planctomycetota</taxon>
        <taxon>Planctomycetia</taxon>
        <taxon>Planctomycetales</taxon>
        <taxon>Planctomycetaceae</taxon>
        <taxon>Gimesia</taxon>
    </lineage>
</organism>
<dbReference type="RefSeq" id="WP_145228574.1">
    <property type="nucleotide sequence ID" value="NZ_CP036343.1"/>
</dbReference>
<accession>A0A517VF34</accession>
<proteinExistence type="predicted"/>
<name>A0A517VF34_9PLAN</name>